<feature type="region of interest" description="Disordered" evidence="1">
    <location>
        <begin position="1"/>
        <end position="25"/>
    </location>
</feature>
<name>A0A427A5Q0_ENSVE</name>
<evidence type="ECO:0000256" key="1">
    <source>
        <dbReference type="SAM" id="MobiDB-lite"/>
    </source>
</evidence>
<dbReference type="AlphaFoldDB" id="A0A427A5Q0"/>
<dbReference type="EMBL" id="AMZH03003673">
    <property type="protein sequence ID" value="RRT71565.1"/>
    <property type="molecule type" value="Genomic_DNA"/>
</dbReference>
<protein>
    <submittedName>
        <fullName evidence="2">Uncharacterized protein</fullName>
    </submittedName>
</protein>
<feature type="compositionally biased region" description="Polar residues" evidence="1">
    <location>
        <begin position="1"/>
        <end position="10"/>
    </location>
</feature>
<evidence type="ECO:0000313" key="2">
    <source>
        <dbReference type="EMBL" id="RRT71565.1"/>
    </source>
</evidence>
<dbReference type="Proteomes" id="UP000287651">
    <property type="component" value="Unassembled WGS sequence"/>
</dbReference>
<accession>A0A427A5Q0</accession>
<reference evidence="2 3" key="1">
    <citation type="journal article" date="2014" name="Agronomy (Basel)">
        <title>A Draft Genome Sequence for Ensete ventricosum, the Drought-Tolerant Tree Against Hunger.</title>
        <authorList>
            <person name="Harrison J."/>
            <person name="Moore K.A."/>
            <person name="Paszkiewicz K."/>
            <person name="Jones T."/>
            <person name="Grant M."/>
            <person name="Ambacheew D."/>
            <person name="Muzemil S."/>
            <person name="Studholme D.J."/>
        </authorList>
    </citation>
    <scope>NUCLEOTIDE SEQUENCE [LARGE SCALE GENOMIC DNA]</scope>
</reference>
<feature type="compositionally biased region" description="Low complexity" evidence="1">
    <location>
        <begin position="14"/>
        <end position="25"/>
    </location>
</feature>
<evidence type="ECO:0000313" key="3">
    <source>
        <dbReference type="Proteomes" id="UP000287651"/>
    </source>
</evidence>
<sequence length="93" mass="9923">MCASSPSWTGSEAVRSPSRVGSSGGRSVLILGQLSWRQVGSSLISTSGRLPWRQGLYLERVMVELGTLECVMGELSTSDLVMAELSTSDFVVV</sequence>
<gene>
    <name evidence="2" type="ORF">B296_00013342</name>
</gene>
<organism evidence="2 3">
    <name type="scientific">Ensete ventricosum</name>
    <name type="common">Abyssinian banana</name>
    <name type="synonym">Musa ensete</name>
    <dbReference type="NCBI Taxonomy" id="4639"/>
    <lineage>
        <taxon>Eukaryota</taxon>
        <taxon>Viridiplantae</taxon>
        <taxon>Streptophyta</taxon>
        <taxon>Embryophyta</taxon>
        <taxon>Tracheophyta</taxon>
        <taxon>Spermatophyta</taxon>
        <taxon>Magnoliopsida</taxon>
        <taxon>Liliopsida</taxon>
        <taxon>Zingiberales</taxon>
        <taxon>Musaceae</taxon>
        <taxon>Ensete</taxon>
    </lineage>
</organism>
<proteinExistence type="predicted"/>
<comment type="caution">
    <text evidence="2">The sequence shown here is derived from an EMBL/GenBank/DDBJ whole genome shotgun (WGS) entry which is preliminary data.</text>
</comment>